<dbReference type="Proteomes" id="UP001610104">
    <property type="component" value="Unassembled WGS sequence"/>
</dbReference>
<dbReference type="InterPro" id="IPR038081">
    <property type="entry name" value="CalX-like_sf"/>
</dbReference>
<evidence type="ECO:0008006" key="4">
    <source>
        <dbReference type="Google" id="ProtNLM"/>
    </source>
</evidence>
<keyword evidence="1" id="KW-0732">Signal</keyword>
<evidence type="ECO:0000313" key="3">
    <source>
        <dbReference type="Proteomes" id="UP001610104"/>
    </source>
</evidence>
<comment type="caution">
    <text evidence="2">The sequence shown here is derived from an EMBL/GenBank/DDBJ whole genome shotgun (WGS) entry which is preliminary data.</text>
</comment>
<dbReference type="Gene3D" id="2.60.40.2030">
    <property type="match status" value="1"/>
</dbReference>
<feature type="chain" id="PRO_5045695232" description="Calx-beta domain-containing protein" evidence="1">
    <location>
        <begin position="22"/>
        <end position="416"/>
    </location>
</feature>
<protein>
    <recommendedName>
        <fullName evidence="4">Calx-beta domain-containing protein</fullName>
    </recommendedName>
</protein>
<sequence>MKNIIKILALTLSVFALIVSCSEEDYTGQSTKKATSPSLSVELGFDNSQSLVESETSFPFTVTISEPQIATVVIKIAQVGGSATDGDDFSIPHSVSIPVGSTSVSDVITIHADDLVEDTENAIIQIALGNEANVDPINSETVTFEILNVTDGDLAIGMSWATSLVTDDLGVEIEATDFADLRLLVSTGPNNTDVIGEADGGSFESFVFSSTEDDGEYYVVADFWDAVDIERDIDITLTFDQTGVINGQTHEFPGVLNNASVCDAYFAVLAKFTKTGDTYTFEEIGTNSFAVTPWSGTDAGYDSQITSSIDCTGSFLRGINAEWMFDFWGETIEKEGNVYYTVDGSGNVTIPSQYIFTTLYSGSNYDYTISGTGVIDGTGTLTLQYYLDQDGFDVSGWLLDNGYSTVPYFEAIITAD</sequence>
<organism evidence="2 3">
    <name type="scientific">Gaetbulibacter aquiaggeris</name>
    <dbReference type="NCBI Taxonomy" id="1735373"/>
    <lineage>
        <taxon>Bacteria</taxon>
        <taxon>Pseudomonadati</taxon>
        <taxon>Bacteroidota</taxon>
        <taxon>Flavobacteriia</taxon>
        <taxon>Flavobacteriales</taxon>
        <taxon>Flavobacteriaceae</taxon>
        <taxon>Gaetbulibacter</taxon>
    </lineage>
</organism>
<dbReference type="EMBL" id="JBAWKC010000001">
    <property type="protein sequence ID" value="MFH6768073.1"/>
    <property type="molecule type" value="Genomic_DNA"/>
</dbReference>
<name>A0ABW7MQF6_9FLAO</name>
<evidence type="ECO:0000256" key="1">
    <source>
        <dbReference type="SAM" id="SignalP"/>
    </source>
</evidence>
<keyword evidence="3" id="KW-1185">Reference proteome</keyword>
<feature type="signal peptide" evidence="1">
    <location>
        <begin position="1"/>
        <end position="21"/>
    </location>
</feature>
<evidence type="ECO:0000313" key="2">
    <source>
        <dbReference type="EMBL" id="MFH6768073.1"/>
    </source>
</evidence>
<dbReference type="SUPFAM" id="SSF141072">
    <property type="entry name" value="CalX-like"/>
    <property type="match status" value="1"/>
</dbReference>
<proteinExistence type="predicted"/>
<accession>A0ABW7MQF6</accession>
<gene>
    <name evidence="2" type="ORF">V8G56_04930</name>
</gene>
<dbReference type="RefSeq" id="WP_395437340.1">
    <property type="nucleotide sequence ID" value="NZ_JBAWKC010000001.1"/>
</dbReference>
<reference evidence="2 3" key="1">
    <citation type="submission" date="2024-02" db="EMBL/GenBank/DDBJ databases">
        <title>A Gaetbulibacter species isolated from tidal flats and genomic insights of their niches.</title>
        <authorList>
            <person name="Ye Y."/>
        </authorList>
    </citation>
    <scope>NUCLEOTIDE SEQUENCE [LARGE SCALE GENOMIC DNA]</scope>
    <source>
        <strain evidence="2 3">KEM-8</strain>
    </source>
</reference>
<dbReference type="PROSITE" id="PS51257">
    <property type="entry name" value="PROKAR_LIPOPROTEIN"/>
    <property type="match status" value="1"/>
</dbReference>